<dbReference type="Pfam" id="PF18199">
    <property type="entry name" value="Dynein_C"/>
    <property type="match status" value="1"/>
</dbReference>
<dbReference type="InterPro" id="IPR035706">
    <property type="entry name" value="AAA_9"/>
</dbReference>
<keyword evidence="6" id="KW-0547">Nucleotide-binding</keyword>
<dbReference type="Pfam" id="PF12780">
    <property type="entry name" value="AAA_8"/>
    <property type="match status" value="1"/>
</dbReference>
<dbReference type="InterPro" id="IPR043157">
    <property type="entry name" value="Dynein_AAA1S"/>
</dbReference>
<dbReference type="Gene3D" id="1.20.140.100">
    <property type="entry name" value="Dynein heavy chain, N-terminal domain 2"/>
    <property type="match status" value="1"/>
</dbReference>
<dbReference type="Gene3D" id="1.20.58.1120">
    <property type="match status" value="1"/>
</dbReference>
<dbReference type="Pfam" id="PF08385">
    <property type="entry name" value="DHC_N1"/>
    <property type="match status" value="1"/>
</dbReference>
<dbReference type="GO" id="GO:0007018">
    <property type="term" value="P:microtubule-based movement"/>
    <property type="evidence" value="ECO:0007669"/>
    <property type="project" value="InterPro"/>
</dbReference>
<dbReference type="InterPro" id="IPR041658">
    <property type="entry name" value="AAA_lid_11"/>
</dbReference>
<dbReference type="InterPro" id="IPR003593">
    <property type="entry name" value="AAA+_ATPase"/>
</dbReference>
<evidence type="ECO:0000256" key="11">
    <source>
        <dbReference type="ARBA" id="ARBA00023054"/>
    </source>
</evidence>
<dbReference type="PANTHER" id="PTHR45703:SF22">
    <property type="entry name" value="DYNEIN CYTOPLASMIC 2 HEAVY CHAIN 1"/>
    <property type="match status" value="1"/>
</dbReference>
<proteinExistence type="inferred from homology"/>
<feature type="domain" description="AAA+ ATPase" evidence="17">
    <location>
        <begin position="1811"/>
        <end position="2057"/>
    </location>
</feature>
<dbReference type="InterPro" id="IPR004273">
    <property type="entry name" value="Dynein_heavy_D6_P-loop"/>
</dbReference>
<dbReference type="SMART" id="SM00382">
    <property type="entry name" value="AAA"/>
    <property type="match status" value="3"/>
</dbReference>
<dbReference type="SUPFAM" id="SSF52540">
    <property type="entry name" value="P-loop containing nucleoside triphosphate hydrolases"/>
    <property type="match status" value="4"/>
</dbReference>
<name>A0AAX4NZ64_9CHLO</name>
<evidence type="ECO:0000313" key="19">
    <source>
        <dbReference type="Proteomes" id="UP001472866"/>
    </source>
</evidence>
<dbReference type="GO" id="GO:0030286">
    <property type="term" value="C:dynein complex"/>
    <property type="evidence" value="ECO:0007669"/>
    <property type="project" value="UniProtKB-KW"/>
</dbReference>
<feature type="coiled-coil region" evidence="16">
    <location>
        <begin position="3366"/>
        <end position="3449"/>
    </location>
</feature>
<dbReference type="Pfam" id="PF08393">
    <property type="entry name" value="DHC_N2"/>
    <property type="match status" value="1"/>
</dbReference>
<dbReference type="InterPro" id="IPR041228">
    <property type="entry name" value="Dynein_C"/>
</dbReference>
<evidence type="ECO:0000259" key="17">
    <source>
        <dbReference type="SMART" id="SM00382"/>
    </source>
</evidence>
<evidence type="ECO:0000256" key="6">
    <source>
        <dbReference type="ARBA" id="ARBA00022741"/>
    </source>
</evidence>
<feature type="domain" description="AAA+ ATPase" evidence="17">
    <location>
        <begin position="2102"/>
        <end position="2291"/>
    </location>
</feature>
<evidence type="ECO:0000256" key="12">
    <source>
        <dbReference type="ARBA" id="ARBA00023069"/>
    </source>
</evidence>
<dbReference type="InterPro" id="IPR043160">
    <property type="entry name" value="Dynein_C_barrel"/>
</dbReference>
<keyword evidence="4" id="KW-0963">Cytoplasm</keyword>
<dbReference type="InterPro" id="IPR042219">
    <property type="entry name" value="AAA_lid_11_sf"/>
</dbReference>
<dbReference type="InterPro" id="IPR042222">
    <property type="entry name" value="Dynein_2_N"/>
</dbReference>
<keyword evidence="12" id="KW-0969">Cilium</keyword>
<keyword evidence="9" id="KW-0282">Flagellum</keyword>
<dbReference type="Pfam" id="PF12777">
    <property type="entry name" value="MT"/>
    <property type="match status" value="1"/>
</dbReference>
<dbReference type="FunFam" id="1.20.920.20:FF:000002">
    <property type="entry name" value="Cytoplasmic dynein 1 heavy chain"/>
    <property type="match status" value="1"/>
</dbReference>
<dbReference type="GO" id="GO:0005874">
    <property type="term" value="C:microtubule"/>
    <property type="evidence" value="ECO:0007669"/>
    <property type="project" value="UniProtKB-KW"/>
</dbReference>
<keyword evidence="7" id="KW-0970">Cilium biogenesis/degradation</keyword>
<evidence type="ECO:0000256" key="9">
    <source>
        <dbReference type="ARBA" id="ARBA00022846"/>
    </source>
</evidence>
<keyword evidence="14" id="KW-0206">Cytoskeleton</keyword>
<evidence type="ECO:0000256" key="7">
    <source>
        <dbReference type="ARBA" id="ARBA00022794"/>
    </source>
</evidence>
<dbReference type="GO" id="GO:0005524">
    <property type="term" value="F:ATP binding"/>
    <property type="evidence" value="ECO:0007669"/>
    <property type="project" value="UniProtKB-KW"/>
</dbReference>
<evidence type="ECO:0000256" key="5">
    <source>
        <dbReference type="ARBA" id="ARBA00022701"/>
    </source>
</evidence>
<dbReference type="FunFam" id="3.20.180.20:FF:000002">
    <property type="entry name" value="Cytoplasmic dynein heavy chain 1"/>
    <property type="match status" value="1"/>
</dbReference>
<dbReference type="Gene3D" id="3.10.490.20">
    <property type="match status" value="1"/>
</dbReference>
<evidence type="ECO:0000256" key="16">
    <source>
        <dbReference type="SAM" id="Coils"/>
    </source>
</evidence>
<feature type="coiled-coil region" evidence="16">
    <location>
        <begin position="1132"/>
        <end position="1159"/>
    </location>
</feature>
<dbReference type="PANTHER" id="PTHR45703">
    <property type="entry name" value="DYNEIN HEAVY CHAIN"/>
    <property type="match status" value="1"/>
</dbReference>
<dbReference type="Pfam" id="PF03028">
    <property type="entry name" value="Dynein_heavy"/>
    <property type="match status" value="1"/>
</dbReference>
<dbReference type="Gene3D" id="1.10.8.1220">
    <property type="match status" value="1"/>
</dbReference>
<evidence type="ECO:0000313" key="18">
    <source>
        <dbReference type="EMBL" id="WZN59262.1"/>
    </source>
</evidence>
<evidence type="ECO:0000256" key="8">
    <source>
        <dbReference type="ARBA" id="ARBA00022840"/>
    </source>
</evidence>
<dbReference type="Gene3D" id="1.10.8.710">
    <property type="match status" value="1"/>
</dbReference>
<feature type="coiled-coil region" evidence="16">
    <location>
        <begin position="3157"/>
        <end position="3219"/>
    </location>
</feature>
<accession>A0AAX4NZ64</accession>
<dbReference type="GO" id="GO:0030030">
    <property type="term" value="P:cell projection organization"/>
    <property type="evidence" value="ECO:0007669"/>
    <property type="project" value="UniProtKB-KW"/>
</dbReference>
<evidence type="ECO:0000256" key="13">
    <source>
        <dbReference type="ARBA" id="ARBA00023175"/>
    </source>
</evidence>
<dbReference type="Pfam" id="PF12774">
    <property type="entry name" value="AAA_6"/>
    <property type="match status" value="1"/>
</dbReference>
<evidence type="ECO:0000256" key="15">
    <source>
        <dbReference type="ARBA" id="ARBA00023273"/>
    </source>
</evidence>
<dbReference type="InterPro" id="IPR013602">
    <property type="entry name" value="Dynein_heavy_linker"/>
</dbReference>
<dbReference type="FunFam" id="3.40.50.300:FF:000071">
    <property type="entry name" value="Cytoplasmic dynein heavy chain 1"/>
    <property type="match status" value="1"/>
</dbReference>
<evidence type="ECO:0000256" key="2">
    <source>
        <dbReference type="ARBA" id="ARBA00004245"/>
    </source>
</evidence>
<feature type="coiled-coil region" evidence="16">
    <location>
        <begin position="3719"/>
        <end position="3746"/>
    </location>
</feature>
<evidence type="ECO:0000256" key="3">
    <source>
        <dbReference type="ARBA" id="ARBA00008887"/>
    </source>
</evidence>
<dbReference type="GO" id="GO:0045505">
    <property type="term" value="F:dynein intermediate chain binding"/>
    <property type="evidence" value="ECO:0007669"/>
    <property type="project" value="InterPro"/>
</dbReference>
<dbReference type="GO" id="GO:0051959">
    <property type="term" value="F:dynein light intermediate chain binding"/>
    <property type="evidence" value="ECO:0007669"/>
    <property type="project" value="InterPro"/>
</dbReference>
<feature type="coiled-coil region" evidence="16">
    <location>
        <begin position="1183"/>
        <end position="1210"/>
    </location>
</feature>
<evidence type="ECO:0000256" key="10">
    <source>
        <dbReference type="ARBA" id="ARBA00023017"/>
    </source>
</evidence>
<keyword evidence="10" id="KW-0243">Dynein</keyword>
<protein>
    <submittedName>
        <fullName evidence="18">Heavy chain of dynein</fullName>
    </submittedName>
</protein>
<comment type="similarity">
    <text evidence="3">Belongs to the dynein heavy chain family.</text>
</comment>
<dbReference type="InterPro" id="IPR027417">
    <property type="entry name" value="P-loop_NTPase"/>
</dbReference>
<dbReference type="Gene3D" id="1.20.1270.280">
    <property type="match status" value="1"/>
</dbReference>
<evidence type="ECO:0000256" key="14">
    <source>
        <dbReference type="ARBA" id="ARBA00023212"/>
    </source>
</evidence>
<dbReference type="InterPro" id="IPR013594">
    <property type="entry name" value="Dynein_heavy_tail"/>
</dbReference>
<organism evidence="18 19">
    <name type="scientific">Chloropicon roscoffensis</name>
    <dbReference type="NCBI Taxonomy" id="1461544"/>
    <lineage>
        <taxon>Eukaryota</taxon>
        <taxon>Viridiplantae</taxon>
        <taxon>Chlorophyta</taxon>
        <taxon>Chloropicophyceae</taxon>
        <taxon>Chloropicales</taxon>
        <taxon>Chloropicaceae</taxon>
        <taxon>Chloropicon</taxon>
    </lineage>
</organism>
<keyword evidence="13" id="KW-0505">Motor protein</keyword>
<reference evidence="18 19" key="1">
    <citation type="submission" date="2024-03" db="EMBL/GenBank/DDBJ databases">
        <title>Complete genome sequence of the green alga Chloropicon roscoffensis RCC1871.</title>
        <authorList>
            <person name="Lemieux C."/>
            <person name="Pombert J.-F."/>
            <person name="Otis C."/>
            <person name="Turmel M."/>
        </authorList>
    </citation>
    <scope>NUCLEOTIDE SEQUENCE [LARGE SCALE GENOMIC DNA]</scope>
    <source>
        <strain evidence="18 19">RCC1871</strain>
    </source>
</reference>
<keyword evidence="11 16" id="KW-0175">Coiled coil</keyword>
<comment type="subcellular location">
    <subcellularLocation>
        <location evidence="1">Cell projection</location>
        <location evidence="1">Cilium</location>
        <location evidence="1">Flagellum</location>
    </subcellularLocation>
    <subcellularLocation>
        <location evidence="2">Cytoplasm</location>
        <location evidence="2">Cytoskeleton</location>
    </subcellularLocation>
</comment>
<keyword evidence="15" id="KW-0966">Cell projection</keyword>
<dbReference type="Pfam" id="PF18198">
    <property type="entry name" value="AAA_lid_11"/>
    <property type="match status" value="1"/>
</dbReference>
<dbReference type="Proteomes" id="UP001472866">
    <property type="component" value="Chromosome 01"/>
</dbReference>
<feature type="domain" description="AAA+ ATPase" evidence="17">
    <location>
        <begin position="2457"/>
        <end position="2623"/>
    </location>
</feature>
<dbReference type="Pfam" id="PF12775">
    <property type="entry name" value="AAA_7"/>
    <property type="match status" value="1"/>
</dbReference>
<sequence length="4713" mass="528233">MVASVSDGSGDAHRPYLGDAIAKALVSGAVEEAITLDVDGIRRQVLDDTSGALEAFLNDDSVGLLAYAFCSEGTVVGANAVDCVSFQSESIVVVVGKLVKKLSRDEDTASQVILLALKGLASLGKSTSILYYAVQNVFFPLLGSSSEASSVARSAQILEKVQLFLQNIKEDFNEVFGCEVDFTDVIDKVQLDFLAGKALQNEMVHWFKVQNKREQAGYDDLASRDANSILQQMKSSLDKCSMGVGVDGDSEEDSSASYDLELVGDTVEAFYDNIDALWRIQLEGNGGGWLYSKDRMKNFLYSLSCLLCKIAREQLVAIQVWAVPFVEIESSLERASRMLTRWEKVVVDLCNFQWQEDSRSFDQAEVTETVSKCRRQRNRIDELKEIRGIGDQAVRLLAKERGEHMALELDNLFLPFLTLPPSMLQGLDISPGSEALWNQALNEHQQLISPLESRIGDKLRLFLLEVLIPSLEAAVSMSRGKLQNGQVDLLTHPHQIFHELRSYGELLLLEPVKVSVAPEIRMVVTHLETHLENIRSEYEENRIEMESNKDAGSRSGENGTRMLLGKNVSKEVNNVAWVCQCERNVQQTLALVEILMGKKYQIRTIAQAESNLASIKSVHALGVDLMKDIKVLKDVLTRNWIESAQKKLRSAQSAQSSSLMDFEEASGHIKLHFSDSLVSLVREARQVSALGFAVPAKIQNDVRLAQRFYSHGMVLKQVANFYNQLSNQIIICQKPMLLADALDFERLLSNPRDSTGQMIMWTSNPSVIESYILQLQTVAAKLTNRNRRLQRCHSQLRGQVLALFEHDLLHQRERWAGTIREMRELFLQLEREGYDSKSQMAWRLHWDRQIYKALEYQYYRGLEVITDTIPKTVVTVVVRHHRVQFDPPIEELHMSIMKTLKSYINIPFSFKGVSEASATPGFFSNIARSHKGVSAQVKAYDQMEQLISHVSEEMKKMADWLAPSCVTMEVIESTVDSLLSDTADWELNYKILKQISKESDTIGAEIHVDNITISLTRMKAIIDSSVKILNEAMLASLKRKARSEKEELEDFLKDAFETLHASASTVEDIAKSRKNSQLLLSRLSSMVQLRRRVEEKQKLLKTMGSSDSSVSSTKTADSIDMEHLSSNWDMFTAQLQQQENLLEAQKAQLKGQIEQEQKEISRNVDAMVMKWKDAVPKSDVVDANILIAQFDDFIEELQDLRAQAEKNTENSSAFGLEVQDFETKLGHLANEIQSTKDSWSLFGKFCDEKDEFMSKVWMSFRFRIHELEDWLQKWYKEFDGSSSKHDLVKLSILKEVKKLRQVMPKLYLCRGDGFEREHWSALFAITGLAQTPATLETFALRDLLCDPIYDNLVNDESQLHELHTRAHGEVVIREALNQLAMWSLEKRFETSKYDSAAPKGHRGVTLLKNGQDILTEISDHQALIASLYTSQWFLPFKEDVSRWDEKMNNLAHIIINLTALQRQWIYLEPVFARNALPSEKMRFKRVDESFCTFSARIAVDPLVVSLLDIQQLRDSSYLQRLIAQLDICQRALSDFLQDKRNVFPRFFFLGDDDLLELLGQASDPEVLQAHLKKLFGGVHGVRFDEDGESYSSIAGVSSIQGELVALSRKVEVDEEAIEKTLKGLLSSLQCTLSALVRRYIESENRSLCDFPSQVLCLAEQILFTADCHNAITADPRSLAKLTKNLTAKLSQYTAIDISGDKMLQLKIQALILDVIHHLDVLEDLTANKVSSLDDWFWSKQLRYIHHPEISDSDHDGGGSMAGGLSPVSVNMVQAEFQYSFEYQGNAPKLVYTPLTDKCYLTLTQAMALGYGGNPYGPAGTGKTESVKALGQCLGRQVLVFNCDEEFNFQSMERIFVGLMRCGAWGCFDEFNRLEEDVLSAISQQIQQIQVALKERINEVPFASKSIPLDFRAAIFVTLNPAAKGYGGRRNLPDNLKQLFRSIAMSKPNNELIAEVLLLSVGFTRKTSSTLGRKLVSLFSMARHLLTPQQHYDWGLRALKSILNDSGNLLYKHRKHQNDKVSSAVESGLLLRALCSSTIPKLTSDDVATFHEILNDIFPGESPQVIDDMDLEDAISACSEKLGLTLSKEIISKVKQLHQALQQRIGVIIAGPPGSGKSTLWKLLHGAYGLLSAKEASSEWQMPHIHVMNPKAVDRQNLIGRIDPDVREWIDGVLSYSCRKVAARPLSQKSWILCDGDIDPEWIESLNSVLDDNRLLTMPNGERIEFAHNVNFVFECADLQYASPATISRCGVIYTNGDLISDVGVPGLLSSFAGSEDANHRRSLQIKHQKGSESLSLTDVKSRIHEWFGNETALGLKRIVERCIIPKAMSKFTTISVLKNGWCTSREYFWAAESSRMDALSAFLAGMLSILPLREKRAVQQDSGSMLQGSEGMSLMKPLVYPESSSAHSVVAEAVDSIESLDDNSLATDVDVSSPVSNLVLTELQRMSASVLIPLLMAGDPVLLWGPQGSGKATLIERCVSKIYNSQLVTVHCSKNTSTTDIMHVLKDVCDEVTSAKGRILRPKSHLASEASGGVPSQIAAKTSPRLVLLIRGLNVPAADQYGTVQLVQLIQQIITYNGLYDEKNEYVSLKDVHIVCTISTGVSAEKSLFSERFTSCIGNVYINEHLRDEALGLFSHAVPVRANLPKQISDSILDLTTCLYDMCQGGRNESTALKAKDILRWLRGLRRYDFDLLESAEGEDGTAAYMDFVMEEANRLFIESAMPNSQSRQDVGQALADSVRSAVAKNGLRYQPRMVFLEPKGEAGSQYLFAPDMSTSSTSFYLQRWEKSSWKESCLRALKELAREKVHMKGIAVSDQVLNGISLISRAITENDLVVQTGIVLLGSSGVGRKTMLNVAAKLCGYDLISPKTTSNYSLKTLLQEVKAAMCTAGGWANSLSSSAQADQESSTSEDAGSKVIVLLEDHHIASDDILSSLLHPLLAGTSALDINGLFQKEELEQIANYFNSRALSYKEVLNAFAERITNNLRVVVCLNSDTSAYKKVMKENPALQSRCTTLSFGNFWSEDTQQIILKRNLQDVAPRSKQTSKLKQLKQLSIKRKGSFKAAAASQAQNGQLDAINSAAADMQRDVLNGAIQAMMRLHKTMVDGTALQHKKQYAIALDSPYRLVLVSKFCSFLWRKRRKALTKERTRLGTGLSKLSEAEVLVDKLRNEAEIQRKQLKAKQSEADAALSQITISMTQANESRKEVDNLSLRLKEEEKDLANRKGAIEEELASVQPVVDAARKAIGQIRSDHLSEIKSLKVPPDAIRDVLEGVLLILGQTDTSWTSMKKFLASRAVKENIINFDARQITLTIRERVELLLQQKGKSFEHAVIYRVSVAAAPMAAWVKANIKYSHVLERIAPLERSLQELSDGLDESRNRMNQCQSDLDELDSQVQRLKEDFGKRTLEAQNLESGLKKADKMLESAVKLLSQLSDEKDRWSEKTENLKKQINEIPINSVLAASMIAYVMSEEETSREQALDTWQQEVHLDAEDDERLRQKFDIKAFLSNETEMLCWRRLSLPGDDLSVENAIGIISSFEAGLNTPLIVDNSGRAIIWLQNHLQQQIDSAEDGRKQMVEKVRMSDKRAANSIELAVRFGKILILQEVDHIEPILYPLLRKELTVHGGSTLNFAEDGEVSHGSSNHQANNRFSVQLGEKTVDYDPNFRLYLVARTPGIMKQMSPNIAVYINIANFAITKEALERQLLAITIEHDQPELENARTKALSEAESLRLQLTELEEQLLIALADSEGSLLENHALVDSLNETKAKALEAKELLFESKELQLSLDKQRAAYRPIAEQAGRIYFMLQGMKSIHYSYQFNIAVFLRLFQHALSADDVKVERAHGSVHIASRIAKLNLDFVRRILSYVSKGLYKSDRLTFAVFMAQQLESSVNLGDINNIDEDERQELWSLVLGKEGNALFRTMKRSMSEEQIPHWVPGDRRKSLMKLYHSIPDRVQKWKMLSNPDVWGNWISSSRDPEKDILDGKLGLPSLNPLEVLVIISSLRPDRLESCLSLYAVQLLGLYKSVDTKSMNWLQDALAPLYAPFSLGQLSHNNTEDLLAWSPKSREPVFFLTANDGSDPSQELEEYAVRHVGAECYHQLAMGQGQCNLAIDLLHECARKGHWLCLKNIHFVASWLPKLQHAIKAVSNSDWHEDTRVFLTAFPMQGIPSYLLESSLKVTCESPPGIKKNILRTYTDIWTSEFIAGHGYRNNSLVVLRAQMLFALAWFHAIIQERRAYLPHGWSKFYEFSFTDLRSGANVVDMFVTQLDSGADSGRTHPQWKFLQGLLLDAVYGGRIDNSQDLEVLKIYLLQYFNDDVFGTGGKKVKPLIGTEDYVKGGLVIPCSASHADFLHVISHVPEIINENGSVAAKAFQLPLNISRSAKHLASSRVISHLTVLEFQDKDKKFEASEVDNPLNEKQVESLEAVAKYWKKAHSETSLAVDRSEINTSSATETFVLSELHFAKTLVLCMNESIHTATDFLRGGEKEKVSLDTYSLSWNEIPQAWTKKWSYGENVSLFAYIDTVMQKVAYLKNFFSASGASGKGAFESGISLHNFFHPGSLMIAIKQQAARVQNCSIHDLVLHSSWGLDPIKAMANLKSEVESTFSVDLHEDSTFVVKNILIQGACIGISGTAARLQDVTEQDKVINQAPHAAIGWIKKSLSSASSFPEGLVQLPLYEDMERTSIIERLYVPCDKRKLNDDRQWTVKSVALFVC</sequence>
<gene>
    <name evidence="18" type="ORF">HKI87_01g07870</name>
</gene>
<dbReference type="Gene3D" id="1.10.8.720">
    <property type="entry name" value="Region D6 of dynein motor"/>
    <property type="match status" value="1"/>
</dbReference>
<dbReference type="EMBL" id="CP151501">
    <property type="protein sequence ID" value="WZN59262.1"/>
    <property type="molecule type" value="Genomic_DNA"/>
</dbReference>
<keyword evidence="8" id="KW-0067">ATP-binding</keyword>
<dbReference type="InterPro" id="IPR035699">
    <property type="entry name" value="AAA_6"/>
</dbReference>
<dbReference type="GO" id="GO:0008569">
    <property type="term" value="F:minus-end-directed microtubule motor activity"/>
    <property type="evidence" value="ECO:0007669"/>
    <property type="project" value="InterPro"/>
</dbReference>
<dbReference type="InterPro" id="IPR024743">
    <property type="entry name" value="Dynein_HC_stalk"/>
</dbReference>
<dbReference type="Gene3D" id="1.20.920.20">
    <property type="match status" value="1"/>
</dbReference>
<evidence type="ECO:0000256" key="4">
    <source>
        <dbReference type="ARBA" id="ARBA00022490"/>
    </source>
</evidence>
<dbReference type="GO" id="GO:0031514">
    <property type="term" value="C:motile cilium"/>
    <property type="evidence" value="ECO:0007669"/>
    <property type="project" value="UniProtKB-SubCell"/>
</dbReference>
<evidence type="ECO:0000256" key="1">
    <source>
        <dbReference type="ARBA" id="ARBA00004230"/>
    </source>
</evidence>
<dbReference type="Pfam" id="PF12781">
    <property type="entry name" value="AAA_9"/>
    <property type="match status" value="1"/>
</dbReference>
<dbReference type="Gene3D" id="6.10.140.1060">
    <property type="match status" value="1"/>
</dbReference>
<dbReference type="Gene3D" id="3.20.180.20">
    <property type="entry name" value="Dynein heavy chain, N-terminal domain 2"/>
    <property type="match status" value="1"/>
</dbReference>
<dbReference type="Gene3D" id="3.40.50.300">
    <property type="entry name" value="P-loop containing nucleotide triphosphate hydrolases"/>
    <property type="match status" value="6"/>
</dbReference>
<dbReference type="InterPro" id="IPR024317">
    <property type="entry name" value="Dynein_heavy_chain_D4_dom"/>
</dbReference>
<keyword evidence="5" id="KW-0493">Microtubule</keyword>
<dbReference type="InterPro" id="IPR042228">
    <property type="entry name" value="Dynein_linker_3"/>
</dbReference>
<dbReference type="InterPro" id="IPR026983">
    <property type="entry name" value="DHC"/>
</dbReference>
<keyword evidence="19" id="KW-1185">Reference proteome</keyword>